<organism evidence="3 4">
    <name type="scientific">Trapa incisa</name>
    <dbReference type="NCBI Taxonomy" id="236973"/>
    <lineage>
        <taxon>Eukaryota</taxon>
        <taxon>Viridiplantae</taxon>
        <taxon>Streptophyta</taxon>
        <taxon>Embryophyta</taxon>
        <taxon>Tracheophyta</taxon>
        <taxon>Spermatophyta</taxon>
        <taxon>Magnoliopsida</taxon>
        <taxon>eudicotyledons</taxon>
        <taxon>Gunneridae</taxon>
        <taxon>Pentapetalae</taxon>
        <taxon>rosids</taxon>
        <taxon>malvids</taxon>
        <taxon>Myrtales</taxon>
        <taxon>Lythraceae</taxon>
        <taxon>Trapa</taxon>
    </lineage>
</organism>
<evidence type="ECO:0000313" key="3">
    <source>
        <dbReference type="EMBL" id="KAK4759265.1"/>
    </source>
</evidence>
<keyword evidence="1" id="KW-0697">Rotamase</keyword>
<sequence>MTSYLTRVYPGVSDWPRFWPREYGLQVAPLCTQPFVRQLPLATSTFGSQRSHGLVLANRVITTDGRKWLNTSTSRNDNNVLERTKLVHSIAASDQKMRKNTQLPASQRNENILWHDESVKRRSLLLLLVSSGILSPLPSFAKTKSKNPYDERRLLEQNKRIQRENNVPEDFPSFIREGFEVKVVTSNNYVKRESGLIYRDFEVGQGDCPKSGQQVTFHYVGYNESGRRIDSTYLQGAPARIRLGTNALVPGFEEGIQDMKPGGKRRIIIPPELGPPVGPSTFFSSKQFEVFDVELVSIKNCQRRTIGFYSDVVCD</sequence>
<dbReference type="Pfam" id="PF00254">
    <property type="entry name" value="FKBP_C"/>
    <property type="match status" value="1"/>
</dbReference>
<evidence type="ECO:0000313" key="4">
    <source>
        <dbReference type="Proteomes" id="UP001345219"/>
    </source>
</evidence>
<dbReference type="EMBL" id="JAXIOK010000011">
    <property type="protein sequence ID" value="KAK4759265.1"/>
    <property type="molecule type" value="Genomic_DNA"/>
</dbReference>
<dbReference type="PANTHER" id="PTHR47414">
    <property type="entry name" value="PEPTIDYL-PROLYL CIS-TRANS ISOMERASE FKBP20-2, CHLOROPLASTIC"/>
    <property type="match status" value="1"/>
</dbReference>
<comment type="catalytic activity">
    <reaction evidence="1">
        <text>[protein]-peptidylproline (omega=180) = [protein]-peptidylproline (omega=0)</text>
        <dbReference type="Rhea" id="RHEA:16237"/>
        <dbReference type="Rhea" id="RHEA-COMP:10747"/>
        <dbReference type="Rhea" id="RHEA-COMP:10748"/>
        <dbReference type="ChEBI" id="CHEBI:83833"/>
        <dbReference type="ChEBI" id="CHEBI:83834"/>
        <dbReference type="EC" id="5.2.1.8"/>
    </reaction>
</comment>
<dbReference type="PROSITE" id="PS50059">
    <property type="entry name" value="FKBP_PPIASE"/>
    <property type="match status" value="1"/>
</dbReference>
<accession>A0AAN7KA57</accession>
<dbReference type="Gene3D" id="3.10.50.40">
    <property type="match status" value="1"/>
</dbReference>
<keyword evidence="1" id="KW-0413">Isomerase</keyword>
<dbReference type="AlphaFoldDB" id="A0AAN7KA57"/>
<feature type="domain" description="PPIase FKBP-type" evidence="2">
    <location>
        <begin position="212"/>
        <end position="299"/>
    </location>
</feature>
<reference evidence="3 4" key="1">
    <citation type="journal article" date="2023" name="Hortic Res">
        <title>Pangenome of water caltrop reveals structural variations and asymmetric subgenome divergence after allopolyploidization.</title>
        <authorList>
            <person name="Zhang X."/>
            <person name="Chen Y."/>
            <person name="Wang L."/>
            <person name="Yuan Y."/>
            <person name="Fang M."/>
            <person name="Shi L."/>
            <person name="Lu R."/>
            <person name="Comes H.P."/>
            <person name="Ma Y."/>
            <person name="Chen Y."/>
            <person name="Huang G."/>
            <person name="Zhou Y."/>
            <person name="Zheng Z."/>
            <person name="Qiu Y."/>
        </authorList>
    </citation>
    <scope>NUCLEOTIDE SEQUENCE [LARGE SCALE GENOMIC DNA]</scope>
    <source>
        <tissue evidence="3">Roots</tissue>
    </source>
</reference>
<dbReference type="InterPro" id="IPR046357">
    <property type="entry name" value="PPIase_dom_sf"/>
</dbReference>
<evidence type="ECO:0000259" key="2">
    <source>
        <dbReference type="PROSITE" id="PS50059"/>
    </source>
</evidence>
<keyword evidence="4" id="KW-1185">Reference proteome</keyword>
<dbReference type="InterPro" id="IPR044239">
    <property type="entry name" value="FKBP20-2-like"/>
</dbReference>
<dbReference type="Proteomes" id="UP001345219">
    <property type="component" value="Chromosome 17"/>
</dbReference>
<dbReference type="PANTHER" id="PTHR47414:SF1">
    <property type="entry name" value="PEPTIDYL-PROLYL CIS-TRANS ISOMERASE FKBP20-2, CHLOROPLASTIC"/>
    <property type="match status" value="1"/>
</dbReference>
<gene>
    <name evidence="3" type="ORF">SAY87_022396</name>
</gene>
<name>A0AAN7KA57_9MYRT</name>
<dbReference type="InterPro" id="IPR001179">
    <property type="entry name" value="PPIase_FKBP_dom"/>
</dbReference>
<comment type="caution">
    <text evidence="3">The sequence shown here is derived from an EMBL/GenBank/DDBJ whole genome shotgun (WGS) entry which is preliminary data.</text>
</comment>
<dbReference type="SUPFAM" id="SSF54534">
    <property type="entry name" value="FKBP-like"/>
    <property type="match status" value="1"/>
</dbReference>
<dbReference type="EC" id="5.2.1.8" evidence="1"/>
<evidence type="ECO:0000256" key="1">
    <source>
        <dbReference type="PROSITE-ProRule" id="PRU00277"/>
    </source>
</evidence>
<dbReference type="GO" id="GO:0003755">
    <property type="term" value="F:peptidyl-prolyl cis-trans isomerase activity"/>
    <property type="evidence" value="ECO:0007669"/>
    <property type="project" value="UniProtKB-KW"/>
</dbReference>
<protein>
    <recommendedName>
        <fullName evidence="1">peptidylprolyl isomerase</fullName>
        <ecNumber evidence="1">5.2.1.8</ecNumber>
    </recommendedName>
</protein>
<proteinExistence type="predicted"/>